<keyword evidence="3" id="KW-1185">Reference proteome</keyword>
<accession>A0ABR2BK51</accession>
<reference evidence="2 3" key="1">
    <citation type="journal article" date="2024" name="G3 (Bethesda)">
        <title>Genome assembly of Hibiscus sabdariffa L. provides insights into metabolisms of medicinal natural products.</title>
        <authorList>
            <person name="Kim T."/>
        </authorList>
    </citation>
    <scope>NUCLEOTIDE SEQUENCE [LARGE SCALE GENOMIC DNA]</scope>
    <source>
        <strain evidence="2">TK-2024</strain>
        <tissue evidence="2">Old leaves</tissue>
    </source>
</reference>
<dbReference type="Proteomes" id="UP001472677">
    <property type="component" value="Unassembled WGS sequence"/>
</dbReference>
<proteinExistence type="predicted"/>
<organism evidence="2 3">
    <name type="scientific">Hibiscus sabdariffa</name>
    <name type="common">roselle</name>
    <dbReference type="NCBI Taxonomy" id="183260"/>
    <lineage>
        <taxon>Eukaryota</taxon>
        <taxon>Viridiplantae</taxon>
        <taxon>Streptophyta</taxon>
        <taxon>Embryophyta</taxon>
        <taxon>Tracheophyta</taxon>
        <taxon>Spermatophyta</taxon>
        <taxon>Magnoliopsida</taxon>
        <taxon>eudicotyledons</taxon>
        <taxon>Gunneridae</taxon>
        <taxon>Pentapetalae</taxon>
        <taxon>rosids</taxon>
        <taxon>malvids</taxon>
        <taxon>Malvales</taxon>
        <taxon>Malvaceae</taxon>
        <taxon>Malvoideae</taxon>
        <taxon>Hibiscus</taxon>
    </lineage>
</organism>
<feature type="region of interest" description="Disordered" evidence="1">
    <location>
        <begin position="1"/>
        <end position="23"/>
    </location>
</feature>
<protein>
    <submittedName>
        <fullName evidence="2">Uncharacterized protein</fullName>
    </submittedName>
</protein>
<evidence type="ECO:0000313" key="3">
    <source>
        <dbReference type="Proteomes" id="UP001472677"/>
    </source>
</evidence>
<name>A0ABR2BK51_9ROSI</name>
<feature type="region of interest" description="Disordered" evidence="1">
    <location>
        <begin position="56"/>
        <end position="79"/>
    </location>
</feature>
<comment type="caution">
    <text evidence="2">The sequence shown here is derived from an EMBL/GenBank/DDBJ whole genome shotgun (WGS) entry which is preliminary data.</text>
</comment>
<evidence type="ECO:0000256" key="1">
    <source>
        <dbReference type="SAM" id="MobiDB-lite"/>
    </source>
</evidence>
<sequence length="188" mass="20286">MRFAFGNSGDDFPNDLYSGDDLVLPDTSSSGSFYTSSDSEDLDVASLHAALYSEKKASGAPNPNPNPNPTDVAVVPDDGVSEPPGKVVAAAAVRDYPIPLTRAQTLFSEDLIINSAVLNLSNFTDLYPLPDHILVELFLRTLRAGKLTERVLKLFIATGKDEVFSLIQALNIQVTVTPVLPTRCSEKF</sequence>
<evidence type="ECO:0000313" key="2">
    <source>
        <dbReference type="EMBL" id="KAK8507484.1"/>
    </source>
</evidence>
<gene>
    <name evidence="2" type="ORF">V6N12_072742</name>
</gene>
<dbReference type="EMBL" id="JBBPBM010000108">
    <property type="protein sequence ID" value="KAK8507484.1"/>
    <property type="molecule type" value="Genomic_DNA"/>
</dbReference>